<feature type="compositionally biased region" description="Pro residues" evidence="1">
    <location>
        <begin position="130"/>
        <end position="139"/>
    </location>
</feature>
<dbReference type="InterPro" id="IPR005062">
    <property type="entry name" value="SAC3/GANP/THP3_conserved"/>
</dbReference>
<dbReference type="Gene3D" id="1.25.40.990">
    <property type="match status" value="1"/>
</dbReference>
<dbReference type="OrthoDB" id="199574at2759"/>
<dbReference type="AlphaFoldDB" id="A0A2A3E7C2"/>
<feature type="compositionally biased region" description="Basic residues" evidence="1">
    <location>
        <begin position="410"/>
        <end position="454"/>
    </location>
</feature>
<feature type="compositionally biased region" description="Low complexity" evidence="1">
    <location>
        <begin position="10"/>
        <end position="21"/>
    </location>
</feature>
<dbReference type="PANTHER" id="PTHR12436">
    <property type="entry name" value="80 KDA MCM3-ASSOCIATED PROTEIN"/>
    <property type="match status" value="1"/>
</dbReference>
<gene>
    <name evidence="3" type="ORF">APICC_06456</name>
</gene>
<evidence type="ECO:0000256" key="1">
    <source>
        <dbReference type="SAM" id="MobiDB-lite"/>
    </source>
</evidence>
<dbReference type="STRING" id="94128.A0A2A3E7C2"/>
<accession>A0A2A3E7C2</accession>
<evidence type="ECO:0000259" key="2">
    <source>
        <dbReference type="PROSITE" id="PS50250"/>
    </source>
</evidence>
<dbReference type="PROSITE" id="PS50250">
    <property type="entry name" value="PCI"/>
    <property type="match status" value="1"/>
</dbReference>
<keyword evidence="4" id="KW-1185">Reference proteome</keyword>
<organism evidence="3 4">
    <name type="scientific">Apis cerana cerana</name>
    <name type="common">Oriental honeybee</name>
    <dbReference type="NCBI Taxonomy" id="94128"/>
    <lineage>
        <taxon>Eukaryota</taxon>
        <taxon>Metazoa</taxon>
        <taxon>Ecdysozoa</taxon>
        <taxon>Arthropoda</taxon>
        <taxon>Hexapoda</taxon>
        <taxon>Insecta</taxon>
        <taxon>Pterygota</taxon>
        <taxon>Neoptera</taxon>
        <taxon>Endopterygota</taxon>
        <taxon>Hymenoptera</taxon>
        <taxon>Apocrita</taxon>
        <taxon>Aculeata</taxon>
        <taxon>Apoidea</taxon>
        <taxon>Anthophila</taxon>
        <taxon>Apidae</taxon>
        <taxon>Apis</taxon>
    </lineage>
</organism>
<evidence type="ECO:0000313" key="4">
    <source>
        <dbReference type="Proteomes" id="UP000242457"/>
    </source>
</evidence>
<evidence type="ECO:0000313" key="3">
    <source>
        <dbReference type="EMBL" id="PBC27647.1"/>
    </source>
</evidence>
<feature type="compositionally biased region" description="Basic residues" evidence="1">
    <location>
        <begin position="472"/>
        <end position="496"/>
    </location>
</feature>
<dbReference type="InterPro" id="IPR000717">
    <property type="entry name" value="PCI_dom"/>
</dbReference>
<feature type="compositionally biased region" description="Polar residues" evidence="1">
    <location>
        <begin position="140"/>
        <end position="154"/>
    </location>
</feature>
<feature type="region of interest" description="Disordered" evidence="1">
    <location>
        <begin position="404"/>
        <end position="497"/>
    </location>
</feature>
<reference evidence="3 4" key="1">
    <citation type="submission" date="2014-07" db="EMBL/GenBank/DDBJ databases">
        <title>Genomic and transcriptomic analysis on Apis cerana provide comprehensive insights into honey bee biology.</title>
        <authorList>
            <person name="Diao Q."/>
            <person name="Sun L."/>
            <person name="Zheng H."/>
            <person name="Zheng H."/>
            <person name="Xu S."/>
            <person name="Wang S."/>
            <person name="Zeng Z."/>
            <person name="Hu F."/>
            <person name="Su S."/>
            <person name="Wu J."/>
        </authorList>
    </citation>
    <scope>NUCLEOTIDE SEQUENCE [LARGE SCALE GENOMIC DNA]</scope>
    <source>
        <tissue evidence="3">Pupae without intestine</tissue>
    </source>
</reference>
<dbReference type="InterPro" id="IPR045107">
    <property type="entry name" value="SAC3/GANP/THP3"/>
</dbReference>
<feature type="compositionally biased region" description="Low complexity" evidence="1">
    <location>
        <begin position="83"/>
        <end position="113"/>
    </location>
</feature>
<keyword evidence="3" id="KW-0675">Receptor</keyword>
<dbReference type="PANTHER" id="PTHR12436:SF4">
    <property type="entry name" value="LEUKOCYTE RECEPTOR CLUSTER MEMBER 8"/>
    <property type="match status" value="1"/>
</dbReference>
<dbReference type="Pfam" id="PF03399">
    <property type="entry name" value="SAC3_GANP"/>
    <property type="match status" value="1"/>
</dbReference>
<sequence length="809" mass="91090">MSEGEATASQKKQQPFQQQPQLGVGSMANMAWQYPSPNNIHNMFSPYSGQLYGPGYQSVPHQGQTFSYYHAMMPGYGQPFTPQQMQQQQQQHQQQQQQQQQQDNNQGKQLHQQPPVPGTPMSLDDDSELPPLPPGPPPSVQASQQHNNQVQPTIQPHPGYMYNAFSYGTWNGMHNDMSQYNNQIRFNVYNKKNGLTFLSPSGNSGAAKKKRKRNKNLAAQFNNSFQANSSTTNFVPGPNLKTELPPLPPAQREVVAPLPPTEESSTPTTPAITTVNNTIPSAGTPAVGTPSIVTNPSPVGDWPDSLKNYVNRCYEKCKTAVDKDQVEIILKGKITRAANDGSLWVKDWDQEPLPSIHSERMTMTIKPQKPALKLNNLPNPLINAQGGLRKPGLSTSLGARLGARLSVNYKRSRSRTRSRSRSRSKSRSRSRSRSRSKSRSRSNTRSPPSRKYRRSTSSSSNVSDREHDYKSLKTKKSTKSKPSHNSKKTKKTKQMKSHFYSEFGLATGNTEELGSKEKLQQRAARFNDTISRTISNGVKDDSSTDFDFTGLHIVGICKDIEKPYLRLTSAPAPSAVRPVSVLQNSLAHVKKRWVADQDYRYACDQLKSIRQDLTVQGIRDAFTVHVYETHARVALEKGDHEEFNQCQTQLRMLYQDVGGENRCEFIAYRILYYIFTKNTQDLTTILAALSTEDKNDECIKHALKVRSAWWLGNFHAFFKLYTSAPRMAAFLMDWFVARERKNALKSMIKSYRQNLAVDFIVAELAFESLDKFYEFVNELGLVYADPEQHLIDCKTSSGSADVNCTKKLG</sequence>
<proteinExistence type="predicted"/>
<feature type="domain" description="PCI" evidence="2">
    <location>
        <begin position="639"/>
        <end position="809"/>
    </location>
</feature>
<feature type="region of interest" description="Disordered" evidence="1">
    <location>
        <begin position="1"/>
        <end position="22"/>
    </location>
</feature>
<dbReference type="FunFam" id="1.25.40.990:FF:000010">
    <property type="entry name" value="Leukocyte receptor cluster member"/>
    <property type="match status" value="1"/>
</dbReference>
<dbReference type="EMBL" id="KZ288345">
    <property type="protein sequence ID" value="PBC27647.1"/>
    <property type="molecule type" value="Genomic_DNA"/>
</dbReference>
<dbReference type="GO" id="GO:0005634">
    <property type="term" value="C:nucleus"/>
    <property type="evidence" value="ECO:0007669"/>
    <property type="project" value="TreeGrafter"/>
</dbReference>
<protein>
    <submittedName>
        <fullName evidence="3">Leukocyte receptor cluster member</fullName>
    </submittedName>
</protein>
<feature type="region of interest" description="Disordered" evidence="1">
    <location>
        <begin position="77"/>
        <end position="157"/>
    </location>
</feature>
<name>A0A2A3E7C2_APICC</name>
<dbReference type="Proteomes" id="UP000242457">
    <property type="component" value="Unassembled WGS sequence"/>
</dbReference>